<dbReference type="RefSeq" id="WP_174887871.1">
    <property type="nucleotide sequence ID" value="NZ_CAAAIL010000016.1"/>
</dbReference>
<dbReference type="EMBL" id="UGOW01000001">
    <property type="protein sequence ID" value="STY19044.1"/>
    <property type="molecule type" value="Genomic_DNA"/>
</dbReference>
<protein>
    <submittedName>
        <fullName evidence="1">Lipase LipB</fullName>
    </submittedName>
</protein>
<evidence type="ECO:0000313" key="2">
    <source>
        <dbReference type="Proteomes" id="UP000254230"/>
    </source>
</evidence>
<dbReference type="AlphaFoldDB" id="A0A378KW32"/>
<accession>A0A378KW32</accession>
<sequence>MYKKIIPRRFDAKVPPSSADLDGKADLVVINSTHTFIMNNFKTQKLILSFLEKGTFDDE</sequence>
<reference evidence="1 2" key="1">
    <citation type="submission" date="2018-06" db="EMBL/GenBank/DDBJ databases">
        <authorList>
            <consortium name="Pathogen Informatics"/>
            <person name="Doyle S."/>
        </authorList>
    </citation>
    <scope>NUCLEOTIDE SEQUENCE [LARGE SCALE GENOMIC DNA]</scope>
    <source>
        <strain evidence="1 2">NCTC12376</strain>
    </source>
</reference>
<name>A0A378KW32_9GAMM</name>
<dbReference type="Proteomes" id="UP000254230">
    <property type="component" value="Unassembled WGS sequence"/>
</dbReference>
<evidence type="ECO:0000313" key="1">
    <source>
        <dbReference type="EMBL" id="STY19044.1"/>
    </source>
</evidence>
<organism evidence="1 2">
    <name type="scientific">Legionella quateirensis</name>
    <dbReference type="NCBI Taxonomy" id="45072"/>
    <lineage>
        <taxon>Bacteria</taxon>
        <taxon>Pseudomonadati</taxon>
        <taxon>Pseudomonadota</taxon>
        <taxon>Gammaproteobacteria</taxon>
        <taxon>Legionellales</taxon>
        <taxon>Legionellaceae</taxon>
        <taxon>Legionella</taxon>
    </lineage>
</organism>
<proteinExistence type="predicted"/>
<gene>
    <name evidence="1" type="ORF">NCTC12376_02870</name>
</gene>